<keyword evidence="3" id="KW-1185">Reference proteome</keyword>
<sequence length="101" mass="11651">MNTSALTSQQQRPRISQCLKSPLPYSKYLQKMELRMKMDSALTPPVSSKCALKALEQVRAYIMHQNDGNSALQQVETLENRIQQMAEESKRQTTIDSFFKR</sequence>
<proteinExistence type="predicted"/>
<accession>A0AAE0Y7Y4</accession>
<comment type="caution">
    <text evidence="2">The sequence shown here is derived from an EMBL/GenBank/DDBJ whole genome shotgun (WGS) entry which is preliminary data.</text>
</comment>
<evidence type="ECO:0000313" key="2">
    <source>
        <dbReference type="EMBL" id="KAK3735697.1"/>
    </source>
</evidence>
<keyword evidence="1" id="KW-0175">Coiled coil</keyword>
<reference evidence="2" key="1">
    <citation type="journal article" date="2023" name="G3 (Bethesda)">
        <title>A reference genome for the long-term kleptoplast-retaining sea slug Elysia crispata morphotype clarki.</title>
        <authorList>
            <person name="Eastman K.E."/>
            <person name="Pendleton A.L."/>
            <person name="Shaikh M.A."/>
            <person name="Suttiyut T."/>
            <person name="Ogas R."/>
            <person name="Tomko P."/>
            <person name="Gavelis G."/>
            <person name="Widhalm J.R."/>
            <person name="Wisecaver J.H."/>
        </authorList>
    </citation>
    <scope>NUCLEOTIDE SEQUENCE</scope>
    <source>
        <strain evidence="2">ECLA1</strain>
    </source>
</reference>
<name>A0AAE0Y7Y4_9GAST</name>
<evidence type="ECO:0000313" key="3">
    <source>
        <dbReference type="Proteomes" id="UP001283361"/>
    </source>
</evidence>
<protein>
    <submittedName>
        <fullName evidence="2">Uncharacterized protein</fullName>
    </submittedName>
</protein>
<gene>
    <name evidence="2" type="ORF">RRG08_020401</name>
</gene>
<evidence type="ECO:0000256" key="1">
    <source>
        <dbReference type="SAM" id="Coils"/>
    </source>
</evidence>
<dbReference type="AlphaFoldDB" id="A0AAE0Y7Y4"/>
<dbReference type="Proteomes" id="UP001283361">
    <property type="component" value="Unassembled WGS sequence"/>
</dbReference>
<organism evidence="2 3">
    <name type="scientific">Elysia crispata</name>
    <name type="common">lettuce slug</name>
    <dbReference type="NCBI Taxonomy" id="231223"/>
    <lineage>
        <taxon>Eukaryota</taxon>
        <taxon>Metazoa</taxon>
        <taxon>Spiralia</taxon>
        <taxon>Lophotrochozoa</taxon>
        <taxon>Mollusca</taxon>
        <taxon>Gastropoda</taxon>
        <taxon>Heterobranchia</taxon>
        <taxon>Euthyneura</taxon>
        <taxon>Panpulmonata</taxon>
        <taxon>Sacoglossa</taxon>
        <taxon>Placobranchoidea</taxon>
        <taxon>Plakobranchidae</taxon>
        <taxon>Elysia</taxon>
    </lineage>
</organism>
<feature type="coiled-coil region" evidence="1">
    <location>
        <begin position="68"/>
        <end position="95"/>
    </location>
</feature>
<dbReference type="EMBL" id="JAWDGP010006769">
    <property type="protein sequence ID" value="KAK3735697.1"/>
    <property type="molecule type" value="Genomic_DNA"/>
</dbReference>